<reference evidence="2" key="1">
    <citation type="submission" date="2018-01" db="EMBL/GenBank/DDBJ databases">
        <title>An insight into the sialome of Amazonian anophelines.</title>
        <authorList>
            <person name="Ribeiro J.M."/>
            <person name="Scarpassa V."/>
            <person name="Calvo E."/>
        </authorList>
    </citation>
    <scope>NUCLEOTIDE SEQUENCE</scope>
</reference>
<dbReference type="AlphaFoldDB" id="A0A2M4DS56"/>
<protein>
    <submittedName>
        <fullName evidence="2">Uncharacterized protein</fullName>
    </submittedName>
</protein>
<feature type="transmembrane region" description="Helical" evidence="1">
    <location>
        <begin position="113"/>
        <end position="136"/>
    </location>
</feature>
<evidence type="ECO:0000313" key="2">
    <source>
        <dbReference type="EMBL" id="MBW80387.1"/>
    </source>
</evidence>
<accession>A0A2M4DS56</accession>
<keyword evidence="1" id="KW-0812">Transmembrane</keyword>
<evidence type="ECO:0000256" key="1">
    <source>
        <dbReference type="SAM" id="Phobius"/>
    </source>
</evidence>
<keyword evidence="1" id="KW-1133">Transmembrane helix</keyword>
<keyword evidence="1" id="KW-0472">Membrane</keyword>
<organism evidence="2">
    <name type="scientific">Anopheles darlingi</name>
    <name type="common">Mosquito</name>
    <dbReference type="NCBI Taxonomy" id="43151"/>
    <lineage>
        <taxon>Eukaryota</taxon>
        <taxon>Metazoa</taxon>
        <taxon>Ecdysozoa</taxon>
        <taxon>Arthropoda</taxon>
        <taxon>Hexapoda</taxon>
        <taxon>Insecta</taxon>
        <taxon>Pterygota</taxon>
        <taxon>Neoptera</taxon>
        <taxon>Endopterygota</taxon>
        <taxon>Diptera</taxon>
        <taxon>Nematocera</taxon>
        <taxon>Culicoidea</taxon>
        <taxon>Culicidae</taxon>
        <taxon>Anophelinae</taxon>
        <taxon>Anopheles</taxon>
    </lineage>
</organism>
<name>A0A2M4DS56_ANODA</name>
<feature type="transmembrane region" description="Helical" evidence="1">
    <location>
        <begin position="38"/>
        <end position="64"/>
    </location>
</feature>
<sequence length="142" mass="16298">MWFCVASSPYLASHSHTILPFFLPPLQIQRWTRWSARLVPLSVYVLFPSNTSASPSLCVCLFVWINCNDIYILCCMCLLFAFLSIGLALLLIQCSTRWRVTQSTVVASYQAHVLHLFLAILFSFVFFFVAVVNYSFQCEPIR</sequence>
<feature type="transmembrane region" description="Helical" evidence="1">
    <location>
        <begin position="70"/>
        <end position="92"/>
    </location>
</feature>
<proteinExistence type="predicted"/>
<dbReference type="EMBL" id="GGFL01016209">
    <property type="protein sequence ID" value="MBW80387.1"/>
    <property type="molecule type" value="Transcribed_RNA"/>
</dbReference>